<dbReference type="PANTHER" id="PTHR42760:SF133">
    <property type="entry name" value="3-OXOACYL-[ACYL-CARRIER-PROTEIN] REDUCTASE"/>
    <property type="match status" value="1"/>
</dbReference>
<comment type="similarity">
    <text evidence="1">Belongs to the short-chain dehydrogenases/reductases (SDR) family.</text>
</comment>
<accession>A0A7D6I9L3</accession>
<dbReference type="CDD" id="cd05233">
    <property type="entry name" value="SDR_c"/>
    <property type="match status" value="1"/>
</dbReference>
<dbReference type="Proteomes" id="UP000510682">
    <property type="component" value="Chromosome"/>
</dbReference>
<keyword evidence="4" id="KW-1185">Reference proteome</keyword>
<protein>
    <submittedName>
        <fullName evidence="3">SDR family oxidoreductase</fullName>
    </submittedName>
</protein>
<gene>
    <name evidence="3" type="ORF">H0P51_27790</name>
</gene>
<evidence type="ECO:0000256" key="1">
    <source>
        <dbReference type="ARBA" id="ARBA00006484"/>
    </source>
</evidence>
<dbReference type="InterPro" id="IPR002347">
    <property type="entry name" value="SDR_fam"/>
</dbReference>
<evidence type="ECO:0000313" key="4">
    <source>
        <dbReference type="Proteomes" id="UP000510682"/>
    </source>
</evidence>
<evidence type="ECO:0000313" key="3">
    <source>
        <dbReference type="EMBL" id="QLL10538.1"/>
    </source>
</evidence>
<dbReference type="AlphaFoldDB" id="A0A7D6I9L3"/>
<keyword evidence="2" id="KW-0560">Oxidoreductase</keyword>
<reference evidence="3" key="1">
    <citation type="submission" date="2020-07" db="EMBL/GenBank/DDBJ databases">
        <title>Description of Mycobacterium gordonae subsp. intergordonae subsp.nov. and Mycobacterium gordonae subsp. gordonae subsp. nov.</title>
        <authorList>
            <person name="Huang H."/>
        </authorList>
    </citation>
    <scope>NUCLEOTIDE SEQUENCE [LARGE SCALE GENOMIC DNA]</scope>
    <source>
        <strain evidence="3">24T</strain>
    </source>
</reference>
<proteinExistence type="inferred from homology"/>
<dbReference type="InterPro" id="IPR020904">
    <property type="entry name" value="Sc_DH/Rdtase_CS"/>
</dbReference>
<name>A0A7D6I9L3_9MYCO</name>
<dbReference type="EMBL" id="CP059165">
    <property type="protein sequence ID" value="QLL10538.1"/>
    <property type="molecule type" value="Genomic_DNA"/>
</dbReference>
<dbReference type="InterPro" id="IPR036291">
    <property type="entry name" value="NAD(P)-bd_dom_sf"/>
</dbReference>
<dbReference type="KEGG" id="mgor:H0P51_27790"/>
<dbReference type="PRINTS" id="PR00080">
    <property type="entry name" value="SDRFAMILY"/>
</dbReference>
<dbReference type="GO" id="GO:0016616">
    <property type="term" value="F:oxidoreductase activity, acting on the CH-OH group of donors, NAD or NADP as acceptor"/>
    <property type="evidence" value="ECO:0007669"/>
    <property type="project" value="TreeGrafter"/>
</dbReference>
<evidence type="ECO:0000256" key="2">
    <source>
        <dbReference type="ARBA" id="ARBA00023002"/>
    </source>
</evidence>
<dbReference type="PANTHER" id="PTHR42760">
    <property type="entry name" value="SHORT-CHAIN DEHYDROGENASES/REDUCTASES FAMILY MEMBER"/>
    <property type="match status" value="1"/>
</dbReference>
<dbReference type="FunFam" id="3.40.50.720:FF:000084">
    <property type="entry name" value="Short-chain dehydrogenase reductase"/>
    <property type="match status" value="1"/>
</dbReference>
<reference evidence="3" key="2">
    <citation type="submission" date="2020-07" db="EMBL/GenBank/DDBJ databases">
        <authorList>
            <person name="Yu X."/>
        </authorList>
    </citation>
    <scope>NUCLEOTIDE SEQUENCE [LARGE SCALE GENOMIC DNA]</scope>
    <source>
        <strain evidence="3">24T</strain>
    </source>
</reference>
<dbReference type="PROSITE" id="PS00061">
    <property type="entry name" value="ADH_SHORT"/>
    <property type="match status" value="1"/>
</dbReference>
<dbReference type="Gene3D" id="3.40.50.720">
    <property type="entry name" value="NAD(P)-binding Rossmann-like Domain"/>
    <property type="match status" value="1"/>
</dbReference>
<sequence>MTGEIALVTGGGSGIGKAAALTYAELGATVVIADLSASGAQATADGIRAAGKVAVPREVDITDFDAVRHLAADIEESVGPVSILANVAGWSTNQPFMENPPELWHRLVAINYLGTVQVCHAFLGPMIERRRGRVVNVGSDAGRVGSLGDSVYAGAKGAVLAFTKSLAREMARFDITVNCVCPGPTDTPLYYSGQPERMQERLASANLFRRLGTAQEVADAIVYLASSRASFITGQVLSASGGLTMV</sequence>
<dbReference type="PRINTS" id="PR00081">
    <property type="entry name" value="GDHRDH"/>
</dbReference>
<dbReference type="RefSeq" id="WP_180919278.1">
    <property type="nucleotide sequence ID" value="NZ_CP059165.1"/>
</dbReference>
<organism evidence="3 4">
    <name type="scientific">Mycobacterium vicinigordonae</name>
    <dbReference type="NCBI Taxonomy" id="1719132"/>
    <lineage>
        <taxon>Bacteria</taxon>
        <taxon>Bacillati</taxon>
        <taxon>Actinomycetota</taxon>
        <taxon>Actinomycetes</taxon>
        <taxon>Mycobacteriales</taxon>
        <taxon>Mycobacteriaceae</taxon>
        <taxon>Mycobacterium</taxon>
    </lineage>
</organism>
<dbReference type="SUPFAM" id="SSF51735">
    <property type="entry name" value="NAD(P)-binding Rossmann-fold domains"/>
    <property type="match status" value="1"/>
</dbReference>
<dbReference type="Pfam" id="PF13561">
    <property type="entry name" value="adh_short_C2"/>
    <property type="match status" value="1"/>
</dbReference>